<gene>
    <name evidence="1" type="ORF">GIB67_037420</name>
</gene>
<organism evidence="1 2">
    <name type="scientific">Kingdonia uniflora</name>
    <dbReference type="NCBI Taxonomy" id="39325"/>
    <lineage>
        <taxon>Eukaryota</taxon>
        <taxon>Viridiplantae</taxon>
        <taxon>Streptophyta</taxon>
        <taxon>Embryophyta</taxon>
        <taxon>Tracheophyta</taxon>
        <taxon>Spermatophyta</taxon>
        <taxon>Magnoliopsida</taxon>
        <taxon>Ranunculales</taxon>
        <taxon>Circaeasteraceae</taxon>
        <taxon>Kingdonia</taxon>
    </lineage>
</organism>
<name>A0A7J7M8P4_9MAGN</name>
<comment type="caution">
    <text evidence="1">The sequence shown here is derived from an EMBL/GenBank/DDBJ whole genome shotgun (WGS) entry which is preliminary data.</text>
</comment>
<evidence type="ECO:0000313" key="2">
    <source>
        <dbReference type="Proteomes" id="UP000541444"/>
    </source>
</evidence>
<dbReference type="OrthoDB" id="6620359at2759"/>
<accession>A0A7J7M8P4</accession>
<dbReference type="Proteomes" id="UP000541444">
    <property type="component" value="Unassembled WGS sequence"/>
</dbReference>
<dbReference type="AlphaFoldDB" id="A0A7J7M8P4"/>
<dbReference type="EMBL" id="JACGCM010001710">
    <property type="protein sequence ID" value="KAF6151212.1"/>
    <property type="molecule type" value="Genomic_DNA"/>
</dbReference>
<evidence type="ECO:0000313" key="1">
    <source>
        <dbReference type="EMBL" id="KAF6151212.1"/>
    </source>
</evidence>
<reference evidence="1 2" key="1">
    <citation type="journal article" date="2020" name="IScience">
        <title>Genome Sequencing of the Endangered Kingdonia uniflora (Circaeasteraceae, Ranunculales) Reveals Potential Mechanisms of Evolutionary Specialization.</title>
        <authorList>
            <person name="Sun Y."/>
            <person name="Deng T."/>
            <person name="Zhang A."/>
            <person name="Moore M.J."/>
            <person name="Landis J.B."/>
            <person name="Lin N."/>
            <person name="Zhang H."/>
            <person name="Zhang X."/>
            <person name="Huang J."/>
            <person name="Zhang X."/>
            <person name="Sun H."/>
            <person name="Wang H."/>
        </authorList>
    </citation>
    <scope>NUCLEOTIDE SEQUENCE [LARGE SCALE GENOMIC DNA]</scope>
    <source>
        <strain evidence="1">TB1705</strain>
        <tissue evidence="1">Leaf</tissue>
    </source>
</reference>
<dbReference type="PANTHER" id="PTHR45786:SF74">
    <property type="entry name" value="ATP-DEPENDENT DNA HELICASE"/>
    <property type="match status" value="1"/>
</dbReference>
<keyword evidence="2" id="KW-1185">Reference proteome</keyword>
<proteinExistence type="predicted"/>
<dbReference type="PANTHER" id="PTHR45786">
    <property type="entry name" value="DNA BINDING PROTEIN-LIKE"/>
    <property type="match status" value="1"/>
</dbReference>
<sequence>MEYNPFVRIYRQANEVLNDAYSIDNQDVNVYAHLHYCSRTNRRYNLPSTNEIAVILPGDGHESSSTRDIVVYFRGEHELMRISECHPTYLPIHYVLLFPHGEMGWEPEMKKWDVNYNGPATKRLKHMDYYSHPTEYQIADYDLFLLEQILQEEGKSLIDFDHDLKITKRGNLEDIGNRLIWDQEHFASDAQHAESLNNVDQLNDKQ</sequence>
<protein>
    <submittedName>
        <fullName evidence="1">Uncharacterized protein</fullName>
    </submittedName>
</protein>